<dbReference type="GO" id="GO:0031177">
    <property type="term" value="F:phosphopantetheine binding"/>
    <property type="evidence" value="ECO:0007669"/>
    <property type="project" value="InterPro"/>
</dbReference>
<dbReference type="GO" id="GO:0033068">
    <property type="term" value="P:macrolide biosynthetic process"/>
    <property type="evidence" value="ECO:0007669"/>
    <property type="project" value="UniProtKB-ARBA"/>
</dbReference>
<evidence type="ECO:0000256" key="2">
    <source>
        <dbReference type="ARBA" id="ARBA00004792"/>
    </source>
</evidence>
<dbReference type="RefSeq" id="WP_088963014.1">
    <property type="nucleotide sequence ID" value="NZ_LT607410.1"/>
</dbReference>
<evidence type="ECO:0000256" key="7">
    <source>
        <dbReference type="ARBA" id="ARBA00023268"/>
    </source>
</evidence>
<dbReference type="Gene3D" id="3.40.366.10">
    <property type="entry name" value="Malonyl-Coenzyme A Acyl Carrier Protein, domain 2"/>
    <property type="match status" value="4"/>
</dbReference>
<dbReference type="InterPro" id="IPR016036">
    <property type="entry name" value="Malonyl_transacylase_ACP-bd"/>
</dbReference>
<feature type="region of interest" description="C-terminal hotdog fold" evidence="9">
    <location>
        <begin position="4574"/>
        <end position="4709"/>
    </location>
</feature>
<feature type="domain" description="PKS/mFAS DH" evidence="13">
    <location>
        <begin position="4439"/>
        <end position="4709"/>
    </location>
</feature>
<dbReference type="SUPFAM" id="SSF55048">
    <property type="entry name" value="Probable ACP-binding domain of malonyl-CoA ACP transacylase"/>
    <property type="match status" value="3"/>
</dbReference>
<keyword evidence="8" id="KW-0012">Acyltransferase</keyword>
<feature type="active site" description="Proton donor; for dehydratase activity" evidence="9">
    <location>
        <position position="2882"/>
    </location>
</feature>
<dbReference type="InterPro" id="IPR009081">
    <property type="entry name" value="PP-bd_ACP"/>
</dbReference>
<dbReference type="Pfam" id="PF00109">
    <property type="entry name" value="ketoacyl-synt"/>
    <property type="match status" value="3"/>
</dbReference>
<dbReference type="Gene3D" id="3.40.47.10">
    <property type="match status" value="3"/>
</dbReference>
<dbReference type="FunFam" id="3.40.366.10:FF:000002">
    <property type="entry name" value="Probable polyketide synthase 2"/>
    <property type="match status" value="1"/>
</dbReference>
<gene>
    <name evidence="14" type="ORF">GA0074696_4627</name>
</gene>
<evidence type="ECO:0000256" key="1">
    <source>
        <dbReference type="ARBA" id="ARBA00001957"/>
    </source>
</evidence>
<dbReference type="SUPFAM" id="SSF51735">
    <property type="entry name" value="NAD(P)-binding Rossmann-fold domains"/>
    <property type="match status" value="6"/>
</dbReference>
<feature type="region of interest" description="C-terminal hotdog fold" evidence="9">
    <location>
        <begin position="1069"/>
        <end position="1206"/>
    </location>
</feature>
<feature type="region of interest" description="N-terminal hotdog fold" evidence="9">
    <location>
        <begin position="4439"/>
        <end position="4562"/>
    </location>
</feature>
<dbReference type="GO" id="GO:0006633">
    <property type="term" value="P:fatty acid biosynthetic process"/>
    <property type="evidence" value="ECO:0007669"/>
    <property type="project" value="InterPro"/>
</dbReference>
<dbReference type="PANTHER" id="PTHR43775:SF51">
    <property type="entry name" value="INACTIVE PHENOLPHTHIOCEROL SYNTHESIS POLYKETIDE SYNTHASE TYPE I PKS1-RELATED"/>
    <property type="match status" value="1"/>
</dbReference>
<keyword evidence="5 14" id="KW-0808">Transferase</keyword>
<comment type="pathway">
    <text evidence="2">Antibiotic biosynthesis.</text>
</comment>
<dbReference type="PROSITE" id="PS52004">
    <property type="entry name" value="KS3_2"/>
    <property type="match status" value="3"/>
</dbReference>
<dbReference type="InterPro" id="IPR001227">
    <property type="entry name" value="Ac_transferase_dom_sf"/>
</dbReference>
<evidence type="ECO:0000256" key="6">
    <source>
        <dbReference type="ARBA" id="ARBA00023194"/>
    </source>
</evidence>
<dbReference type="Gene3D" id="3.30.70.3290">
    <property type="match status" value="2"/>
</dbReference>
<dbReference type="InterPro" id="IPR015083">
    <property type="entry name" value="NorB/c/GfsB-D-like_docking"/>
</dbReference>
<dbReference type="PANTHER" id="PTHR43775">
    <property type="entry name" value="FATTY ACID SYNTHASE"/>
    <property type="match status" value="1"/>
</dbReference>
<dbReference type="Proteomes" id="UP000198228">
    <property type="component" value="Chromosome I"/>
</dbReference>
<evidence type="ECO:0000256" key="5">
    <source>
        <dbReference type="ARBA" id="ARBA00022679"/>
    </source>
</evidence>
<evidence type="ECO:0000256" key="8">
    <source>
        <dbReference type="ARBA" id="ARBA00023315"/>
    </source>
</evidence>
<dbReference type="InterPro" id="IPR042104">
    <property type="entry name" value="PKS_dehydratase_sf"/>
</dbReference>
<proteinExistence type="predicted"/>
<dbReference type="InterPro" id="IPR032821">
    <property type="entry name" value="PKS_assoc"/>
</dbReference>
<keyword evidence="7" id="KW-0511">Multifunctional enzyme</keyword>
<dbReference type="InterPro" id="IPR036291">
    <property type="entry name" value="NAD(P)-bd_dom_sf"/>
</dbReference>
<dbReference type="Pfam" id="PF14765">
    <property type="entry name" value="PS-DH"/>
    <property type="match status" value="3"/>
</dbReference>
<feature type="domain" description="Carrier" evidence="11">
    <location>
        <begin position="5158"/>
        <end position="5233"/>
    </location>
</feature>
<dbReference type="Pfam" id="PF22953">
    <property type="entry name" value="SpnB_Rossmann"/>
    <property type="match status" value="3"/>
</dbReference>
<dbReference type="Pfam" id="PF08659">
    <property type="entry name" value="KR"/>
    <property type="match status" value="3"/>
</dbReference>
<dbReference type="InterPro" id="IPR020806">
    <property type="entry name" value="PKS_PP-bd"/>
</dbReference>
<evidence type="ECO:0000259" key="11">
    <source>
        <dbReference type="PROSITE" id="PS50075"/>
    </source>
</evidence>
<dbReference type="PROSITE" id="PS50075">
    <property type="entry name" value="CARRIER"/>
    <property type="match status" value="3"/>
</dbReference>
<dbReference type="InterPro" id="IPR020807">
    <property type="entry name" value="PKS_DH"/>
</dbReference>
<dbReference type="Gene3D" id="3.40.50.720">
    <property type="entry name" value="NAD(P)-binding Rossmann-like Domain"/>
    <property type="match status" value="3"/>
</dbReference>
<dbReference type="GO" id="GO:0004315">
    <property type="term" value="F:3-oxoacyl-[acyl-carrier-protein] synthase activity"/>
    <property type="evidence" value="ECO:0007669"/>
    <property type="project" value="InterPro"/>
</dbReference>
<feature type="active site" description="Proton acceptor; for dehydratase activity" evidence="9">
    <location>
        <position position="4471"/>
    </location>
</feature>
<dbReference type="CDD" id="cd00833">
    <property type="entry name" value="PKS"/>
    <property type="match status" value="3"/>
</dbReference>
<protein>
    <submittedName>
        <fullName evidence="14">Acyl transferase domain-containing protein</fullName>
    </submittedName>
</protein>
<feature type="active site" description="Proton donor; for dehydratase activity" evidence="9">
    <location>
        <position position="4634"/>
    </location>
</feature>
<dbReference type="Pfam" id="PF00698">
    <property type="entry name" value="Acyl_transf_1"/>
    <property type="match status" value="5"/>
</dbReference>
<dbReference type="SMART" id="SM00822">
    <property type="entry name" value="PKS_KR"/>
    <property type="match status" value="3"/>
</dbReference>
<evidence type="ECO:0000259" key="12">
    <source>
        <dbReference type="PROSITE" id="PS52004"/>
    </source>
</evidence>
<dbReference type="InterPro" id="IPR049900">
    <property type="entry name" value="PKS_mFAS_DH"/>
</dbReference>
<evidence type="ECO:0000256" key="10">
    <source>
        <dbReference type="SAM" id="MobiDB-lite"/>
    </source>
</evidence>
<evidence type="ECO:0000313" key="15">
    <source>
        <dbReference type="Proteomes" id="UP000198228"/>
    </source>
</evidence>
<evidence type="ECO:0000256" key="4">
    <source>
        <dbReference type="ARBA" id="ARBA00022553"/>
    </source>
</evidence>
<dbReference type="CDD" id="cd08956">
    <property type="entry name" value="KR_3_FAS_SDR_x"/>
    <property type="match status" value="3"/>
</dbReference>
<dbReference type="SUPFAM" id="SSF53901">
    <property type="entry name" value="Thiolase-like"/>
    <property type="match status" value="3"/>
</dbReference>
<feature type="region of interest" description="Disordered" evidence="10">
    <location>
        <begin position="5271"/>
        <end position="5294"/>
    </location>
</feature>
<dbReference type="EMBL" id="LT607410">
    <property type="protein sequence ID" value="SCF34233.1"/>
    <property type="molecule type" value="Genomic_DNA"/>
</dbReference>
<dbReference type="InterPro" id="IPR049551">
    <property type="entry name" value="PKS_DH_C"/>
</dbReference>
<dbReference type="InterPro" id="IPR014030">
    <property type="entry name" value="Ketoacyl_synth_N"/>
</dbReference>
<dbReference type="InterPro" id="IPR016035">
    <property type="entry name" value="Acyl_Trfase/lysoPLipase"/>
</dbReference>
<dbReference type="InterPro" id="IPR016039">
    <property type="entry name" value="Thiolase-like"/>
</dbReference>
<dbReference type="InterPro" id="IPR049552">
    <property type="entry name" value="PKS_DH_N"/>
</dbReference>
<dbReference type="InterPro" id="IPR013968">
    <property type="entry name" value="PKS_KR"/>
</dbReference>
<dbReference type="FunFam" id="1.10.1200.10:FF:000007">
    <property type="entry name" value="Probable polyketide synthase pks17"/>
    <property type="match status" value="3"/>
</dbReference>
<dbReference type="SUPFAM" id="SSF47336">
    <property type="entry name" value="ACP-like"/>
    <property type="match status" value="3"/>
</dbReference>
<dbReference type="FunFam" id="3.40.47.10:FF:000019">
    <property type="entry name" value="Polyketide synthase type I"/>
    <property type="match status" value="3"/>
</dbReference>
<keyword evidence="6" id="KW-0045">Antibiotic biosynthesis</keyword>
<feature type="domain" description="Ketosynthase family 3 (KS3)" evidence="12">
    <location>
        <begin position="3535"/>
        <end position="3947"/>
    </location>
</feature>
<dbReference type="SMART" id="SM00826">
    <property type="entry name" value="PKS_DH"/>
    <property type="match status" value="3"/>
</dbReference>
<feature type="domain" description="Ketosynthase family 3 (KS3)" evidence="12">
    <location>
        <begin position="33"/>
        <end position="459"/>
    </location>
</feature>
<feature type="region of interest" description="N-terminal hotdog fold" evidence="9">
    <location>
        <begin position="932"/>
        <end position="1057"/>
    </location>
</feature>
<evidence type="ECO:0000259" key="13">
    <source>
        <dbReference type="PROSITE" id="PS52019"/>
    </source>
</evidence>
<feature type="region of interest" description="N-terminal hotdog fold" evidence="9">
    <location>
        <begin position="2686"/>
        <end position="2809"/>
    </location>
</feature>
<feature type="active site" description="Proton donor; for dehydratase activity" evidence="9">
    <location>
        <position position="1130"/>
    </location>
</feature>
<feature type="region of interest" description="Disordered" evidence="10">
    <location>
        <begin position="1032"/>
        <end position="1064"/>
    </location>
</feature>
<dbReference type="Pfam" id="PF08990">
    <property type="entry name" value="Docking"/>
    <property type="match status" value="1"/>
</dbReference>
<feature type="active site" description="Proton acceptor; for dehydratase activity" evidence="9">
    <location>
        <position position="2718"/>
    </location>
</feature>
<feature type="region of interest" description="C-terminal hotdog fold" evidence="9">
    <location>
        <begin position="2821"/>
        <end position="2965"/>
    </location>
</feature>
<dbReference type="Pfam" id="PF00550">
    <property type="entry name" value="PP-binding"/>
    <property type="match status" value="3"/>
</dbReference>
<dbReference type="Pfam" id="PF16197">
    <property type="entry name" value="KAsynt_C_assoc"/>
    <property type="match status" value="3"/>
</dbReference>
<comment type="cofactor">
    <cofactor evidence="1">
        <name>pantetheine 4'-phosphate</name>
        <dbReference type="ChEBI" id="CHEBI:47942"/>
    </cofactor>
</comment>
<dbReference type="Pfam" id="PF02801">
    <property type="entry name" value="Ketoacyl-synt_C"/>
    <property type="match status" value="3"/>
</dbReference>
<keyword evidence="4" id="KW-0597">Phosphoprotein</keyword>
<dbReference type="Pfam" id="PF21089">
    <property type="entry name" value="PKS_DH_N"/>
    <property type="match status" value="3"/>
</dbReference>
<evidence type="ECO:0000256" key="9">
    <source>
        <dbReference type="PROSITE-ProRule" id="PRU01363"/>
    </source>
</evidence>
<accession>A0A1C4ZMK5</accession>
<feature type="domain" description="PKS/mFAS DH" evidence="13">
    <location>
        <begin position="932"/>
        <end position="1206"/>
    </location>
</feature>
<dbReference type="InterPro" id="IPR057326">
    <property type="entry name" value="KR_dom"/>
</dbReference>
<feature type="domain" description="Ketosynthase family 3 (KS3)" evidence="12">
    <location>
        <begin position="1750"/>
        <end position="2162"/>
    </location>
</feature>
<keyword evidence="3" id="KW-0596">Phosphopantetheine</keyword>
<feature type="active site" description="Proton acceptor; for dehydratase activity" evidence="9">
    <location>
        <position position="964"/>
    </location>
</feature>
<dbReference type="InterPro" id="IPR018201">
    <property type="entry name" value="Ketoacyl_synth_AS"/>
</dbReference>
<evidence type="ECO:0000313" key="14">
    <source>
        <dbReference type="EMBL" id="SCF34233.1"/>
    </source>
</evidence>
<dbReference type="SMART" id="SM00823">
    <property type="entry name" value="PKS_PP"/>
    <property type="match status" value="3"/>
</dbReference>
<dbReference type="InterPro" id="IPR006162">
    <property type="entry name" value="Ppantetheine_attach_site"/>
</dbReference>
<feature type="domain" description="Carrier" evidence="11">
    <location>
        <begin position="1658"/>
        <end position="1733"/>
    </location>
</feature>
<dbReference type="PROSITE" id="PS00012">
    <property type="entry name" value="PHOSPHOPANTETHEINE"/>
    <property type="match status" value="1"/>
</dbReference>
<dbReference type="InterPro" id="IPR020841">
    <property type="entry name" value="PKS_Beta-ketoAc_synthase_dom"/>
</dbReference>
<dbReference type="SMART" id="SM00825">
    <property type="entry name" value="PKS_KS"/>
    <property type="match status" value="3"/>
</dbReference>
<dbReference type="PROSITE" id="PS00606">
    <property type="entry name" value="KS3_1"/>
    <property type="match status" value="3"/>
</dbReference>
<dbReference type="SMART" id="SM00827">
    <property type="entry name" value="PKS_AT"/>
    <property type="match status" value="3"/>
</dbReference>
<dbReference type="InterPro" id="IPR014031">
    <property type="entry name" value="Ketoacyl_synth_C"/>
</dbReference>
<dbReference type="Gene3D" id="3.10.129.110">
    <property type="entry name" value="Polyketide synthase dehydratase"/>
    <property type="match status" value="3"/>
</dbReference>
<evidence type="ECO:0000256" key="3">
    <source>
        <dbReference type="ARBA" id="ARBA00022450"/>
    </source>
</evidence>
<organism evidence="14 15">
    <name type="scientific">Micromonospora purpureochromogenes</name>
    <dbReference type="NCBI Taxonomy" id="47872"/>
    <lineage>
        <taxon>Bacteria</taxon>
        <taxon>Bacillati</taxon>
        <taxon>Actinomycetota</taxon>
        <taxon>Actinomycetes</taxon>
        <taxon>Micromonosporales</taxon>
        <taxon>Micromonosporaceae</taxon>
        <taxon>Micromonospora</taxon>
    </lineage>
</organism>
<dbReference type="PROSITE" id="PS52019">
    <property type="entry name" value="PKS_MFAS_DH"/>
    <property type="match status" value="3"/>
</dbReference>
<dbReference type="InterPro" id="IPR050091">
    <property type="entry name" value="PKS_NRPS_Biosynth_Enz"/>
</dbReference>
<name>A0A1C4ZMK5_9ACTN</name>
<feature type="domain" description="Carrier" evidence="11">
    <location>
        <begin position="3442"/>
        <end position="3517"/>
    </location>
</feature>
<dbReference type="SMART" id="SM01294">
    <property type="entry name" value="PKS_PP_betabranch"/>
    <property type="match status" value="3"/>
</dbReference>
<dbReference type="InterPro" id="IPR036736">
    <property type="entry name" value="ACP-like_sf"/>
</dbReference>
<dbReference type="GO" id="GO:0004312">
    <property type="term" value="F:fatty acid synthase activity"/>
    <property type="evidence" value="ECO:0007669"/>
    <property type="project" value="TreeGrafter"/>
</dbReference>
<feature type="domain" description="PKS/mFAS DH" evidence="13">
    <location>
        <begin position="2686"/>
        <end position="2965"/>
    </location>
</feature>
<reference evidence="14 15" key="1">
    <citation type="submission" date="2016-06" db="EMBL/GenBank/DDBJ databases">
        <authorList>
            <person name="Kjaerup R.B."/>
            <person name="Dalgaard T.S."/>
            <person name="Juul-Madsen H.R."/>
        </authorList>
    </citation>
    <scope>NUCLEOTIDE SEQUENCE [LARGE SCALE GENOMIC DNA]</scope>
    <source>
        <strain evidence="14 15">DSM 43821</strain>
    </source>
</reference>
<dbReference type="SUPFAM" id="SSF52151">
    <property type="entry name" value="FabD/lysophospholipase-like"/>
    <property type="match status" value="3"/>
</dbReference>
<dbReference type="Gene3D" id="1.10.1200.10">
    <property type="entry name" value="ACP-like"/>
    <property type="match status" value="3"/>
</dbReference>
<dbReference type="InterPro" id="IPR055123">
    <property type="entry name" value="SpnB-like_Rossmann"/>
</dbReference>
<dbReference type="InterPro" id="IPR014043">
    <property type="entry name" value="Acyl_transferase_dom"/>
</dbReference>
<sequence length="5317" mass="549263">MAEDGKLLDYLKRVTADLTQTRQRLQEVEGVERDPIAIVAMACRYPGDVRTPEQLWDLVAGSVDAVGPLPTDRGWDLARLLADDPDRIGTSYVAEGGFLAEAAEFDAAFFGISPREAAAMDPQQRLMLEVSWEVLERAGIAPDAVRGKPVGVFTGSGYQDYGDLLNAAPEAAEAYLGTAAAASVIAGRVAYTLGLEGPTLTVDTACSSSLVALHLAGQALRRRECTLALAGGVMVMSTPAPFVAFSRQRGLAPDGRCKAYSDDADGTGWAEGAGVLLLERLSDARRNGHPVLAVVRGSAVNQDGASNGLTAPSGPAQQRVIRAALANAQLPPGEVDVVEGHGTGTTLGDPIEAQALLATYGQDRPADRPLWLGSLKSNFGHAQAAAGVGGVIKMVQAIRHGLLPKSLHVGTPSSHVDWTPGTVRPLAEALPWPELGRPRRAGVSSFGVSGTNAHAIIEQAPEEEPAEVTTPEPAPSGRTLAWVLSARDPQALRAQAARLAAVAAGPDPADVGHALVTGRSALDHRAVVTGTDAAALLAGLAALADDRDAANLVRGTARTDARVAFVFPGQGSQWAGMAVELLDSSPVFAAKIAECAHALAPFVDWDLVDVLRGVPGAPTLDPVDVVQPVLWAVMVSLAQLWRSHGVEPAAVVGHSQGEIAAACVAGALTLDDGARVVALRSQVIAAELAGLGGMMSVSLPADAARERLAGWAGRLSLAAVNGPGSVVVCGEVDALTAFQAELAAEEIRTRMIPVDYASHSVFVEGIRDRLAELLAPVRPRTAEVPFYSAVTGALLDTTALDGGYWYTNLRQTVLFADATRAMLADGLTVFVEPSAHPTLKVGIEETVTDAGVPAVVVGTLRRDDGGPDRFAASLAEAYVHGVAVDWLPLFLRRPGRRVQLPTYPFQRRRHWLDAAATGAGDVTGAGQRPADHLLLSAVVATPADDGVVLTGRISTGSHPWLADHAVAGAVLVPGTGLVELALRAGDEVGCPAVSELTIGAPLVLADGAGVQLRVAVGAAGERGTRPVSVWSRAEDATPDAPWQRHATGQLAPATARPADDLRQWPPAGATAVDVAGLYSELADAGLAYGPVFQGLRAAWRAGAEVYAEVELPEEASADAERADLHPALLDAALHAVALTDAVDDRALLPFAFTGVTLHAVGASSLRVRITPLRAGEVAVSAADATGAPVLSLDSLVLRPLPADLAPAAVGPVAEALHRTAWTPVPTPPPAPVQVGRWDAREVADVVVLPVTGGADAASVHDTTRRVLADLQEWLADDRYAASTLLVLTRGAVGRDGEDVTDLAGAAVWGLVRSAQSEHPDRIVLADLDIEVADAVALAPTLVAAGEPQLLRRDGDLLATRLVRAPATDEEPRAGRIDPAGTVLVTGASGTLAAIVARHMVLAHGVRHLLLLSRRGPAAPDAADLAAELTGLGASIDQVACDVTDRAALAAVLADVPAGRPLTAVVHTAGVLDDGTIASLTPEQLDAVLAPKVDAALHLHELTRDADLGAFVLFGSAAGVIGAPGQGNYAAANAFLAGLAAHRRAHGLAGQCLAWGFWAQATGMTGRLGGVDRARISRSGMIGLTVDEGLTLLDVALDRPDALLLPVRFDLAAVRAQGDVPALFRTLLPVARRSAAGVRADAGSLVDRLLRLPEADREQALLDLVLDRVALVLGFTSAAAVAPERAFRELGFDSLTAVEFRNRLNQTLGLRLPVTAVFDYPSPAGLARFLLDELSGTAAVASAVAAAKPVDEPIAIVAMSCRFPGGVSSPEELWRLVADGVDAIGDFPADRGWNVDQLHDRDFTTPNSSYTRSGGFLHDAADFDPAFFGISPNEALGMDPQQRLLLECAWETFERAGIEPATLKGSPTGVFAGLMYHDYPANSGTGAVASGRVAYVLGLEGPAVTIDTACSSSLVALHLAAQALRSGECDLALAGGVSVMATPEIFVEFSRQRALSPDGRCRAFAAAAAGTGIAEGAGFLLVERLSDARRNGHPVLAVVRGSAVNQDGASNGLTAPNGPSQQRVIRAALASAGVPAAEVDLVEAHGTGTILGDPIEAQALLATYGRERPVDRPLWLGSVKSNLGHTQAAAGVAGVMKVVLAMRHGAMPRTLHVDAPSPQVDWSAGAVELLTEARQWPVNGHPRRAGVSSFGISGTNAHVIIEQAPADTPAPASPARDAAGPLMPWLVSARSEAALRAQAGRLSAYAGEHPDLRDGDIGWSLATGRARWERRAVVLGADRTELRRGLDALAAGTPDPTLVSGVARSGDRLAVLFTGQGAQRLGMGRSLHAVFPVFAAAFDAVVAELDAHLDRPLRDVVWGDDEELIGRTGYAQAGLFAVEVALFRLVESWGVRPDFVAGHSIGELAAVHVAGVLSLADAARLVAARGRLMQALPAGGAMVAIQASEEEVRAALAGPGVVVGSFGADVVNDSTATDTATDNGDGTGAGRGAANGFGIGDGISRTAGAASVDIAAVNGPRSVVISGPEAAVLHMAEHFAKLGRKTTRLRVSHAFHSQLMDPMLDEFRAVAAELTYAEPLFPVVSNLTGALASSELTDPDYWVRHVREAVRFADGITALHQVGATTFLELGPDAALTPMIQGILPDDATTIPTLRRGHDEHRQALTALARLHVTGTTVDWTALLTGTRVELPTYPFQRQRYWADAREYWADAWAGAGDGEVVAAGLAALRHPLLGAEVVVPDSGEVVLTGRVSLATHPWLADHAVAGTVLLPGAALVDLAVHAGDRVGCPHLVELTLQAPLPLPDRAAVVLRVVVGGADEAGNRTVAVYSGDDAEDNAWTAHATGLLSASVPAPGAPLDAWPPAGASPLPVDDGYRRLLADGYAYGPTFQGLRAAWRHGDEVYAEVVLPEPAQPDAARFSLHPALLDAGLHAALLDAADRDAADPSTGDALLPFSWSGVSLHAAGATALRVRITRRGPRSATVTVADAAGQPVLTVDSLDYRAVSVDQLDPGARPEAMYRLDWAPLTTPAPPAGTGSVVLVGTPPAGAAELPAHLDLAALADAVDAGAPLPDRVLVTVPSFTGDDVPARLRAAVAWTLRLTQDWIADARFGAARLVLVTTAAVPVAAGEVDLATAPLWGLVRAAEAEHPGRFALLDVDRTVESGRCLPAALACGEPEAALRGGEIRVPRLVRAAEAVTPAAPHEHGTVLVTGGTGGLGALVARHLVTELGVRHLLLTSRRGIDVPGARDLVAELADLGGDVTVAACDVADRDALTRLLASVPAARPLTGVVHAAGVLDDGVLAALTPERVDAVLAPKATAAWHLHELARDLRMFVLFSSAAGVLGAPGQSGYAAANVFLDALAAHRRAAGLPAVSLAWGLWAADGMGDRLTAAELRRLGRNGFPPLTRTEGLALFTAALDAADPLRVPVKLDLPALRAVAASQPLPAALRGLVPPARPVARAGATAPAGGHDLRRRLAGRSGSERREALLDLVRVEIAAVLGHATVDAVQPDQAFKDLGFDSLSAVELRNRLTAVTGLRLPATLVFDHPTALAVAAHLDEVLTPGEAAPTTDAPAARPADEPIAVVAMSCRFPGGVGSPEQLWRLVADGVDAISDFPADRGWDVDGIFHPERGAEGRTYSRSGGFLADAAEFDAGFFGISPNEAVAMDPQQRLLLECAWETFERAGIDPGSLKGSSTGVFAGVMYHDYQDNTNTGSIASGRVAYAFGLEGPAVTVDTACSSSLVALHLAAQALRSGECTLALAGGVTVMATPDTFVEFSRQRGLAPDGRCKSFGAGADGTGFSEGAGLLLVERLSDARRHGHPVLAVVRGSAVNSDGASNGLTAPNGPAQQRVIRAALTAARVPAAEVDVVEAHGTGTTLGDPIEAQALLATYGQDRPADRPLWLGSVKSNVGHTQAAAGVAGVMKMILAMRHGLMPRTLHAEERSPQVDWSAGAVELLTEAREWPANGRPRRAGISSFGLSGTNAHVIIEEVPADADASTPRPVDGPVPWLLSARSDTAVRDLAGRLADLAARIDPADVPAAGRTLATGRALFAHRAVVLGADAAELSAGLTALAAGAPGVVTGVARPGGRLAVLFTGQGAQRLGMGRSLHAVFPVFASAFDAVVAELDVHLARPLREVIWGDDEELIRRTGYAQAGLFAVEVALFRLVESWGVRSDFVAGHSIGELAAVHVAGVLSLADAARLVAARGRLMEALPAGGAMVAIQASEEEVQAALAGSGVVVGSLGADVVNESASNGNGNGNGVGGAAGAGVDIAAVNGPRSVVISGPEAAVLHVAEHFTKLGRKTTRLRVSHAFHSGLMDPMLDEFRAVAAELTYAEPQLPVVSNLTGALASSELTDPDYWVRHVREAVRFADGIASLHEAGATTFLELGPDAALTPLVEGIVTDAVVVPSLRRGHDEQRQFLTALARLHVTGTTVDWTALLPQTTRAVDLPTYPFQRQRYWQRTSTADGDLGAVGVDVARHPLLGAAVTLAGSDSIVLTGRLSVHTQPWLADHVVGDAILLPGTGFVELALSAGGQLGCDRLTELVLEAPLVVPDRGGVIVQVLLGAADEAGGRAVTVHSRDGGPDQPWTRHATGAVAPATRPPSVDLAAWPPPGAVPVDLTGRYAAQAAAGLAYGPAFQGLRAAWTAGEQVYAEVALPTGNGADDGYRMHPALLDACLQAVGLDAGQVGPVRLPFAFAGVTVAVPDATTVRVRVTPAGDGVRLDIADAAGLPVASVESLTLRELSAAQLAAGRPEPLYRLAWQPAAPVAVPPVRWAAWEDVREDVPEVVVLRSEPGRDAAAVHRATHRALERVQTWLADDRNARSSLVVVTRGAVAVADEEAGDLAGAAVWGLVRSAQSEQPDRIVLADLDAPDDPAALALAVATGEPQVAVRAGVVHVARLARLAATPDAPAASVFAGQGTVLVTGATGLLGRLVARHLVTTHGVRRLLLTSRRGAAAAGADDLVAELTALGADVRLAACDMGDRDAVAALLAGLDPAHPLTGVVHSAGVLDDGVIGSLTPDRVDVVFRPKVDAALHLHELTADLPLTAFVLFSSAAGVVGNPGQGSYAAANACLDALAAHRRAAGLPAQSLAWGAWAGDAGMAADLTAGDRARVERTGVRPLTPAEGLALLDTAAATDAAVVVPVALDLAALAGVPDLPLLFRGLVRRPARAGGGAGPDAAALTRRLAALPADEREAALLDVVLTQAAAILGHAGPQDVDPDRAFQELGFDSLSAVEFRNQLNTATGLRLPATLIFDHPNARVLAAELGTALAPAPADGLPEDRVREVLQGIPLSRLREAGLLDRLLELGGLAPTPDPATEDDGTGRSIDEMDADDLISMALGDQDLDDLMTGDPR</sequence>